<dbReference type="EMBL" id="CP000627">
    <property type="protein sequence ID" value="ABQ21697.1"/>
    <property type="molecule type" value="Genomic_DNA"/>
</dbReference>
<dbReference type="PATRIC" id="fig|345073.21.peg.1939"/>
<dbReference type="AlphaFoldDB" id="A0A0H3AKD0"/>
<dbReference type="KEGG" id="vco:VC0395_A1481"/>
<reference evidence="1 2" key="1">
    <citation type="submission" date="2007-03" db="EMBL/GenBank/DDBJ databases">
        <authorList>
            <person name="Heidelberg J."/>
        </authorList>
    </citation>
    <scope>NUCLEOTIDE SEQUENCE [LARGE SCALE GENOMIC DNA]</scope>
    <source>
        <strain evidence="2">ATCC 39541 / Classical Ogawa 395 / O395</strain>
    </source>
</reference>
<dbReference type="Proteomes" id="UP000000249">
    <property type="component" value="Chromosome 1"/>
</dbReference>
<protein>
    <submittedName>
        <fullName evidence="1">Uncharacterized protein</fullName>
    </submittedName>
</protein>
<evidence type="ECO:0000313" key="1">
    <source>
        <dbReference type="EMBL" id="ABQ21697.1"/>
    </source>
</evidence>
<proteinExistence type="predicted"/>
<gene>
    <name evidence="1" type="ordered locus">VC0395_A1481</name>
</gene>
<name>A0A0H3AKD0_VIBC3</name>
<evidence type="ECO:0000313" key="2">
    <source>
        <dbReference type="Proteomes" id="UP000000249"/>
    </source>
</evidence>
<sequence>MGEVWLLSVARYSAAKSCANTNNRQVFHSLSIYFDIYQQILVLVII</sequence>
<accession>A0A0H3AKD0</accession>
<dbReference type="KEGG" id="vcr:VC395_2006"/>
<organism evidence="1 2">
    <name type="scientific">Vibrio cholerae serotype O1 (strain ATCC 39541 / Classical Ogawa 395 / O395)</name>
    <dbReference type="NCBI Taxonomy" id="345073"/>
    <lineage>
        <taxon>Bacteria</taxon>
        <taxon>Pseudomonadati</taxon>
        <taxon>Pseudomonadota</taxon>
        <taxon>Gammaproteobacteria</taxon>
        <taxon>Vibrionales</taxon>
        <taxon>Vibrionaceae</taxon>
        <taxon>Vibrio</taxon>
    </lineage>
</organism>